<sequence>MIETERKFLVTSEDFKKQATEQKVFRQAYLNTDPQRTVRVRLTGDTGYLTIKGKSSNSGMSRYEWEKAIPAAEAEELLKICEPGMIEKTRFLVPVAGHTFEVDEFFGAHTGLIIAEIELKTEDEDFERPQWLGKEVTGDLRYYNSQLIKKPIKNQQDE</sequence>
<dbReference type="PIRSF" id="PIRSF016487">
    <property type="entry name" value="CYTH_UCP016487"/>
    <property type="match status" value="1"/>
</dbReference>
<keyword evidence="2" id="KW-1185">Reference proteome</keyword>
<dbReference type="Pfam" id="PF01928">
    <property type="entry name" value="CYTH"/>
    <property type="match status" value="1"/>
</dbReference>
<reference evidence="1 2" key="1">
    <citation type="submission" date="2016-07" db="EMBL/GenBank/DDBJ databases">
        <title>Multi-omics approach to identify versatile polysaccharide utilization systems of a marine flavobacterium Gramella flava.</title>
        <authorList>
            <person name="Tang K."/>
        </authorList>
    </citation>
    <scope>NUCLEOTIDE SEQUENCE [LARGE SCALE GENOMIC DNA]</scope>
    <source>
        <strain evidence="1 2">JLT2011</strain>
    </source>
</reference>
<gene>
    <name evidence="1" type="ORF">GRFL_1499</name>
</gene>
<dbReference type="PANTHER" id="PTHR40114:SF1">
    <property type="entry name" value="SLR0698 PROTEIN"/>
    <property type="match status" value="1"/>
</dbReference>
<protein>
    <submittedName>
        <fullName evidence="1">Uncharacterized protein</fullName>
    </submittedName>
</protein>
<dbReference type="CDD" id="cd07891">
    <property type="entry name" value="CYTH-like_CthTTM-like_1"/>
    <property type="match status" value="1"/>
</dbReference>
<evidence type="ECO:0000313" key="2">
    <source>
        <dbReference type="Proteomes" id="UP000186230"/>
    </source>
</evidence>
<dbReference type="InterPro" id="IPR023577">
    <property type="entry name" value="CYTH_domain"/>
</dbReference>
<dbReference type="Proteomes" id="UP000186230">
    <property type="component" value="Chromosome"/>
</dbReference>
<dbReference type="RefSeq" id="WP_083644017.1">
    <property type="nucleotide sequence ID" value="NZ_AMRU01000001.1"/>
</dbReference>
<dbReference type="InterPro" id="IPR012042">
    <property type="entry name" value="NeuTTM/CthTTM-like"/>
</dbReference>
<proteinExistence type="predicted"/>
<dbReference type="STRING" id="1229726.GRFL_1499"/>
<dbReference type="AlphaFoldDB" id="A0A1L7I4Y3"/>
<dbReference type="OrthoDB" id="9805588at2"/>
<dbReference type="EMBL" id="CP016359">
    <property type="protein sequence ID" value="APU68223.1"/>
    <property type="molecule type" value="Genomic_DNA"/>
</dbReference>
<name>A0A1L7I4Y3_9FLAO</name>
<accession>A0A1L7I4Y3</accession>
<dbReference type="PANTHER" id="PTHR40114">
    <property type="entry name" value="SLR0698 PROTEIN"/>
    <property type="match status" value="1"/>
</dbReference>
<dbReference type="InterPro" id="IPR033469">
    <property type="entry name" value="CYTH-like_dom_sf"/>
</dbReference>
<dbReference type="KEGG" id="gfl:GRFL_1499"/>
<dbReference type="SMART" id="SM01118">
    <property type="entry name" value="CYTH"/>
    <property type="match status" value="1"/>
</dbReference>
<dbReference type="SUPFAM" id="SSF55154">
    <property type="entry name" value="CYTH-like phosphatases"/>
    <property type="match status" value="1"/>
</dbReference>
<evidence type="ECO:0000313" key="1">
    <source>
        <dbReference type="EMBL" id="APU68223.1"/>
    </source>
</evidence>
<dbReference type="Gene3D" id="2.40.320.10">
    <property type="entry name" value="Hypothetical Protein Pfu-838710-001"/>
    <property type="match status" value="1"/>
</dbReference>
<organism evidence="1 2">
    <name type="scientific">Christiangramia flava JLT2011</name>
    <dbReference type="NCBI Taxonomy" id="1229726"/>
    <lineage>
        <taxon>Bacteria</taxon>
        <taxon>Pseudomonadati</taxon>
        <taxon>Bacteroidota</taxon>
        <taxon>Flavobacteriia</taxon>
        <taxon>Flavobacteriales</taxon>
        <taxon>Flavobacteriaceae</taxon>
        <taxon>Christiangramia</taxon>
    </lineage>
</organism>
<dbReference type="PROSITE" id="PS51707">
    <property type="entry name" value="CYTH"/>
    <property type="match status" value="1"/>
</dbReference>